<dbReference type="OrthoDB" id="9789139at2"/>
<sequence>MSAHISTHQENLSDLLCQIKRCKLCDTYLPLGPHPILQVHQDARILIVGQAPGLKVHKSGVPWDDASGNRLRQWMGIDKDTFYNPKLIAILPMGFCYPGRGKHGDLPPRKECAPQWHQTLLDHMPYIKTMVLVGQYAQKAYLPTPHPKTLTETVKQWQTWAPSIIPLPHPSPRNNIWLRKNPWFEAELVPVIAHAVNRNIK</sequence>
<dbReference type="InterPro" id="IPR047124">
    <property type="entry name" value="HI_0220.2"/>
</dbReference>
<evidence type="ECO:0000313" key="3">
    <source>
        <dbReference type="Proteomes" id="UP000295565"/>
    </source>
</evidence>
<comment type="caution">
    <text evidence="2">The sequence shown here is derived from an EMBL/GenBank/DDBJ whole genome shotgun (WGS) entry which is preliminary data.</text>
</comment>
<dbReference type="EMBL" id="SMGD01000015">
    <property type="protein sequence ID" value="TCK47258.1"/>
    <property type="molecule type" value="Genomic_DNA"/>
</dbReference>
<dbReference type="Pfam" id="PF03167">
    <property type="entry name" value="UDG"/>
    <property type="match status" value="1"/>
</dbReference>
<feature type="domain" description="Uracil-DNA glycosylase-like" evidence="1">
    <location>
        <begin position="36"/>
        <end position="193"/>
    </location>
</feature>
<keyword evidence="3" id="KW-1185">Reference proteome</keyword>
<dbReference type="Proteomes" id="UP000295565">
    <property type="component" value="Unassembled WGS sequence"/>
</dbReference>
<dbReference type="PANTHER" id="PTHR42160:SF1">
    <property type="entry name" value="URACIL-DNA GLYCOSYLASE SUPERFAMILY PROTEIN"/>
    <property type="match status" value="1"/>
</dbReference>
<reference evidence="2 3" key="1">
    <citation type="submission" date="2019-03" db="EMBL/GenBank/DDBJ databases">
        <title>Genomic Encyclopedia of Type Strains, Phase IV (KMG-IV): sequencing the most valuable type-strain genomes for metagenomic binning, comparative biology and taxonomic classification.</title>
        <authorList>
            <person name="Goeker M."/>
        </authorList>
    </citation>
    <scope>NUCLEOTIDE SEQUENCE [LARGE SCALE GENOMIC DNA]</scope>
    <source>
        <strain evidence="2 3">DSM 18577</strain>
    </source>
</reference>
<dbReference type="InterPro" id="IPR005122">
    <property type="entry name" value="Uracil-DNA_glycosylase-like"/>
</dbReference>
<dbReference type="CDD" id="cd10033">
    <property type="entry name" value="UDG_like"/>
    <property type="match status" value="1"/>
</dbReference>
<dbReference type="Gene3D" id="3.40.470.10">
    <property type="entry name" value="Uracil-DNA glycosylase-like domain"/>
    <property type="match status" value="1"/>
</dbReference>
<dbReference type="PANTHER" id="PTHR42160">
    <property type="entry name" value="URACIL-DNA GLYCOSYLASE SUPERFAMILY PROTEIN"/>
    <property type="match status" value="1"/>
</dbReference>
<dbReference type="SUPFAM" id="SSF52141">
    <property type="entry name" value="Uracil-DNA glycosylase-like"/>
    <property type="match status" value="1"/>
</dbReference>
<evidence type="ECO:0000259" key="1">
    <source>
        <dbReference type="SMART" id="SM00986"/>
    </source>
</evidence>
<dbReference type="RefSeq" id="WP_131913711.1">
    <property type="nucleotide sequence ID" value="NZ_OU594967.1"/>
</dbReference>
<protein>
    <submittedName>
        <fullName evidence="2">Uracil-DNA glycosylase</fullName>
    </submittedName>
</protein>
<dbReference type="SMART" id="SM00986">
    <property type="entry name" value="UDG"/>
    <property type="match status" value="1"/>
</dbReference>
<organism evidence="2 3">
    <name type="scientific">Celerinatantimonas diazotrophica</name>
    <dbReference type="NCBI Taxonomy" id="412034"/>
    <lineage>
        <taxon>Bacteria</taxon>
        <taxon>Pseudomonadati</taxon>
        <taxon>Pseudomonadota</taxon>
        <taxon>Gammaproteobacteria</taxon>
        <taxon>Celerinatantimonadaceae</taxon>
        <taxon>Celerinatantimonas</taxon>
    </lineage>
</organism>
<proteinExistence type="predicted"/>
<dbReference type="SMART" id="SM00987">
    <property type="entry name" value="UreE_C"/>
    <property type="match status" value="1"/>
</dbReference>
<dbReference type="AlphaFoldDB" id="A0A4R1J9J8"/>
<accession>A0A4R1J9J8</accession>
<evidence type="ECO:0000313" key="2">
    <source>
        <dbReference type="EMBL" id="TCK47258.1"/>
    </source>
</evidence>
<name>A0A4R1J9J8_9GAMM</name>
<dbReference type="InterPro" id="IPR036895">
    <property type="entry name" value="Uracil-DNA_glycosylase-like_sf"/>
</dbReference>
<gene>
    <name evidence="2" type="ORF">EV690_2966</name>
</gene>